<dbReference type="PANTHER" id="PTHR48200:SF1">
    <property type="entry name" value="AMINOTRANSFERASE-LIKE PLANT MOBILE DOMAIN-CONTAINING PROTEIN"/>
    <property type="match status" value="1"/>
</dbReference>
<name>A0A8J5YY23_9ROSI</name>
<dbReference type="AlphaFoldDB" id="A0A8J5YY23"/>
<keyword evidence="3" id="KW-1185">Reference proteome</keyword>
<dbReference type="EMBL" id="JAHUZN010000006">
    <property type="protein sequence ID" value="KAG8491597.1"/>
    <property type="molecule type" value="Genomic_DNA"/>
</dbReference>
<feature type="domain" description="DUF7745" evidence="1">
    <location>
        <begin position="271"/>
        <end position="324"/>
    </location>
</feature>
<dbReference type="PANTHER" id="PTHR48200">
    <property type="entry name" value="PROTEIN, PUTATIVE-RELATED"/>
    <property type="match status" value="1"/>
</dbReference>
<organism evidence="2 3">
    <name type="scientific">Gossypium anomalum</name>
    <dbReference type="NCBI Taxonomy" id="47600"/>
    <lineage>
        <taxon>Eukaryota</taxon>
        <taxon>Viridiplantae</taxon>
        <taxon>Streptophyta</taxon>
        <taxon>Embryophyta</taxon>
        <taxon>Tracheophyta</taxon>
        <taxon>Spermatophyta</taxon>
        <taxon>Magnoliopsida</taxon>
        <taxon>eudicotyledons</taxon>
        <taxon>Gunneridae</taxon>
        <taxon>Pentapetalae</taxon>
        <taxon>rosids</taxon>
        <taxon>malvids</taxon>
        <taxon>Malvales</taxon>
        <taxon>Malvaceae</taxon>
        <taxon>Malvoideae</taxon>
        <taxon>Gossypium</taxon>
    </lineage>
</organism>
<evidence type="ECO:0000259" key="1">
    <source>
        <dbReference type="Pfam" id="PF24924"/>
    </source>
</evidence>
<proteinExistence type="predicted"/>
<dbReference type="Pfam" id="PF24924">
    <property type="entry name" value="DUF7745"/>
    <property type="match status" value="1"/>
</dbReference>
<dbReference type="Proteomes" id="UP000701853">
    <property type="component" value="Chromosome 6"/>
</dbReference>
<evidence type="ECO:0000313" key="2">
    <source>
        <dbReference type="EMBL" id="KAG8491597.1"/>
    </source>
</evidence>
<protein>
    <recommendedName>
        <fullName evidence="1">DUF7745 domain-containing protein</fullName>
    </recommendedName>
</protein>
<reference evidence="2 3" key="1">
    <citation type="journal article" date="2021" name="bioRxiv">
        <title>The Gossypium anomalum genome as a resource for cotton improvement and evolutionary analysis of hybrid incompatibility.</title>
        <authorList>
            <person name="Grover C.E."/>
            <person name="Yuan D."/>
            <person name="Arick M.A."/>
            <person name="Miller E.R."/>
            <person name="Hu G."/>
            <person name="Peterson D.G."/>
            <person name="Wendel J.F."/>
            <person name="Udall J.A."/>
        </authorList>
    </citation>
    <scope>NUCLEOTIDE SEQUENCE [LARGE SCALE GENOMIC DNA]</scope>
    <source>
        <strain evidence="2">JFW-Udall</strain>
        <tissue evidence="2">Leaf</tissue>
    </source>
</reference>
<accession>A0A8J5YY23</accession>
<comment type="caution">
    <text evidence="2">The sequence shown here is derived from an EMBL/GenBank/DDBJ whole genome shotgun (WGS) entry which is preliminary data.</text>
</comment>
<gene>
    <name evidence="2" type="ORF">CXB51_014778</name>
</gene>
<dbReference type="InterPro" id="IPR056647">
    <property type="entry name" value="DUF7745"/>
</dbReference>
<evidence type="ECO:0000313" key="3">
    <source>
        <dbReference type="Proteomes" id="UP000701853"/>
    </source>
</evidence>
<sequence length="400" mass="45535">MTVVVTPLSGSEKLCLREVFASVQDSGSLSRYIRTYGFVRFSSPCSHREILLDKVEGNANVHRWSEQTQLEKGDSIAVGYMSELSDYTRISVTQNNLQELKEIWDQWGNETKQLFYGNYGTCSMFREVDLVPTVEEYTALLHCPRFQVDRIYSRAACVPTFWKKLMTITGMSEQWITARIKEKGECKCISWDTLKDLILAHSDETKKGFGICGRGNHGSFSSTQQKGHFCPYDFGGDIQILRHVVVCRVFFEDYSPIKDIIASTRRVDVPEENWIALLQNLQSKDVEWRAPWMIPGEILYRCGSFDWVPLLGIWGAIGYAPLLFVPVTHGLAQSGFVYKGADYKRKVSEVSSAWNKTCRLKGVAIGPATTPEYVEWRGRRINDNIPKPSVEGARSIEEYL</sequence>